<evidence type="ECO:0000313" key="3">
    <source>
        <dbReference type="EMBL" id="GAA2083931.1"/>
    </source>
</evidence>
<gene>
    <name evidence="3" type="ORF">GCM10009821_26420</name>
</gene>
<sequence length="161" mass="17375">MIAASLLATALASLLGYFYWALDGPSWMNALGFGFTLSGVALSVGIFTWSAQTAARRVQGPVAEDTFSALALTELESAHPTNEHLTAIAERRGLGETADALRGLLVDVWRPKGAGRAARAYLLEGPDLWFVNSQAQRHKPDAGLRVERTPTGDKWKQHTKG</sequence>
<evidence type="ECO:0000256" key="1">
    <source>
        <dbReference type="SAM" id="MobiDB-lite"/>
    </source>
</evidence>
<dbReference type="RefSeq" id="WP_344329601.1">
    <property type="nucleotide sequence ID" value="NZ_BAAAPY010000012.1"/>
</dbReference>
<dbReference type="EMBL" id="BAAAPY010000012">
    <property type="protein sequence ID" value="GAA2083931.1"/>
    <property type="molecule type" value="Genomic_DNA"/>
</dbReference>
<proteinExistence type="predicted"/>
<keyword evidence="4" id="KW-1185">Reference proteome</keyword>
<keyword evidence="2" id="KW-0472">Membrane</keyword>
<evidence type="ECO:0000256" key="2">
    <source>
        <dbReference type="SAM" id="Phobius"/>
    </source>
</evidence>
<keyword evidence="2" id="KW-1133">Transmembrane helix</keyword>
<keyword evidence="2" id="KW-0812">Transmembrane</keyword>
<protein>
    <submittedName>
        <fullName evidence="3">Uncharacterized protein</fullName>
    </submittedName>
</protein>
<name>A0ABP5HQ44_9ACTN</name>
<accession>A0ABP5HQ44</accession>
<reference evidence="4" key="1">
    <citation type="journal article" date="2019" name="Int. J. Syst. Evol. Microbiol.">
        <title>The Global Catalogue of Microorganisms (GCM) 10K type strain sequencing project: providing services to taxonomists for standard genome sequencing and annotation.</title>
        <authorList>
            <consortium name="The Broad Institute Genomics Platform"/>
            <consortium name="The Broad Institute Genome Sequencing Center for Infectious Disease"/>
            <person name="Wu L."/>
            <person name="Ma J."/>
        </authorList>
    </citation>
    <scope>NUCLEOTIDE SEQUENCE [LARGE SCALE GENOMIC DNA]</scope>
    <source>
        <strain evidence="4">JCM 15749</strain>
    </source>
</reference>
<feature type="region of interest" description="Disordered" evidence="1">
    <location>
        <begin position="139"/>
        <end position="161"/>
    </location>
</feature>
<dbReference type="Proteomes" id="UP001501480">
    <property type="component" value="Unassembled WGS sequence"/>
</dbReference>
<organism evidence="3 4">
    <name type="scientific">Aeromicrobium halocynthiae</name>
    <dbReference type="NCBI Taxonomy" id="560557"/>
    <lineage>
        <taxon>Bacteria</taxon>
        <taxon>Bacillati</taxon>
        <taxon>Actinomycetota</taxon>
        <taxon>Actinomycetes</taxon>
        <taxon>Propionibacteriales</taxon>
        <taxon>Nocardioidaceae</taxon>
        <taxon>Aeromicrobium</taxon>
    </lineage>
</organism>
<comment type="caution">
    <text evidence="3">The sequence shown here is derived from an EMBL/GenBank/DDBJ whole genome shotgun (WGS) entry which is preliminary data.</text>
</comment>
<feature type="transmembrane region" description="Helical" evidence="2">
    <location>
        <begin position="26"/>
        <end position="49"/>
    </location>
</feature>
<evidence type="ECO:0000313" key="4">
    <source>
        <dbReference type="Proteomes" id="UP001501480"/>
    </source>
</evidence>